<protein>
    <submittedName>
        <fullName evidence="2">Uncharacterized protein</fullName>
    </submittedName>
</protein>
<evidence type="ECO:0000313" key="2">
    <source>
        <dbReference type="EMBL" id="KAF2655041.1"/>
    </source>
</evidence>
<sequence>MAMVTSADAARCLFGQTRYQLYLAWFSTLAQPDQAKYYDSHKQWREAISAAAWVKAGDFPTTRVFKYFTQYLSLSGDLFPVEPSGDGSTTPDSLTASRCLHTLHPGDDRENVTLCSVCIMQQRVTSLDKIWNVWKMLRGPFKPTTNKKLWVKVKKVWRFEKHRWANDVLLYEDIATKELAWENTHSASPEALQPLKDVKSCQEALRVAWTCCDIRENVPYSFIWRGSLKDVRYFGPQQPEQFQQPSAIYSNTTSEDFPKASSPESMTAPYSSLESRCMPLQQPELPPLILRKKCVTFLSDTVEHQSCDTLSYNRRHSSYNPGRYASAPGFDKVDTSFTNDSSYGRPDADQVTQDSVAQTVETEPPVPNNDEYDMNDDPKSHISDHCSMINIGIDSANGCLDSKPIDIDNRESTAEATAEGRTGDDGDVLMEDSNNIDSSLLIQGPVALRHSRAQYEEDLTASDRPRAEIKRPRFRGSSRMRLAFETELKRHGLDALC</sequence>
<proteinExistence type="predicted"/>
<dbReference type="OrthoDB" id="3789817at2759"/>
<dbReference type="EMBL" id="MU004354">
    <property type="protein sequence ID" value="KAF2655041.1"/>
    <property type="molecule type" value="Genomic_DNA"/>
</dbReference>
<keyword evidence="3" id="KW-1185">Reference proteome</keyword>
<evidence type="ECO:0000256" key="1">
    <source>
        <dbReference type="SAM" id="MobiDB-lite"/>
    </source>
</evidence>
<dbReference type="Proteomes" id="UP000799324">
    <property type="component" value="Unassembled WGS sequence"/>
</dbReference>
<feature type="compositionally biased region" description="Polar residues" evidence="1">
    <location>
        <begin position="350"/>
        <end position="361"/>
    </location>
</feature>
<organism evidence="2 3">
    <name type="scientific">Lophiostoma macrostomum CBS 122681</name>
    <dbReference type="NCBI Taxonomy" id="1314788"/>
    <lineage>
        <taxon>Eukaryota</taxon>
        <taxon>Fungi</taxon>
        <taxon>Dikarya</taxon>
        <taxon>Ascomycota</taxon>
        <taxon>Pezizomycotina</taxon>
        <taxon>Dothideomycetes</taxon>
        <taxon>Pleosporomycetidae</taxon>
        <taxon>Pleosporales</taxon>
        <taxon>Lophiostomataceae</taxon>
        <taxon>Lophiostoma</taxon>
    </lineage>
</organism>
<evidence type="ECO:0000313" key="3">
    <source>
        <dbReference type="Proteomes" id="UP000799324"/>
    </source>
</evidence>
<accession>A0A6A6T750</accession>
<gene>
    <name evidence="2" type="ORF">K491DRAFT_438179</name>
</gene>
<feature type="region of interest" description="Disordered" evidence="1">
    <location>
        <begin position="339"/>
        <end position="371"/>
    </location>
</feature>
<dbReference type="AlphaFoldDB" id="A0A6A6T750"/>
<reference evidence="2" key="1">
    <citation type="journal article" date="2020" name="Stud. Mycol.">
        <title>101 Dothideomycetes genomes: a test case for predicting lifestyles and emergence of pathogens.</title>
        <authorList>
            <person name="Haridas S."/>
            <person name="Albert R."/>
            <person name="Binder M."/>
            <person name="Bloem J."/>
            <person name="Labutti K."/>
            <person name="Salamov A."/>
            <person name="Andreopoulos B."/>
            <person name="Baker S."/>
            <person name="Barry K."/>
            <person name="Bills G."/>
            <person name="Bluhm B."/>
            <person name="Cannon C."/>
            <person name="Castanera R."/>
            <person name="Culley D."/>
            <person name="Daum C."/>
            <person name="Ezra D."/>
            <person name="Gonzalez J."/>
            <person name="Henrissat B."/>
            <person name="Kuo A."/>
            <person name="Liang C."/>
            <person name="Lipzen A."/>
            <person name="Lutzoni F."/>
            <person name="Magnuson J."/>
            <person name="Mondo S."/>
            <person name="Nolan M."/>
            <person name="Ohm R."/>
            <person name="Pangilinan J."/>
            <person name="Park H.-J."/>
            <person name="Ramirez L."/>
            <person name="Alfaro M."/>
            <person name="Sun H."/>
            <person name="Tritt A."/>
            <person name="Yoshinaga Y."/>
            <person name="Zwiers L.-H."/>
            <person name="Turgeon B."/>
            <person name="Goodwin S."/>
            <person name="Spatafora J."/>
            <person name="Crous P."/>
            <person name="Grigoriev I."/>
        </authorList>
    </citation>
    <scope>NUCLEOTIDE SEQUENCE</scope>
    <source>
        <strain evidence="2">CBS 122681</strain>
    </source>
</reference>
<name>A0A6A6T750_9PLEO</name>